<accession>A0A0F9EZ92</accession>
<dbReference type="AlphaFoldDB" id="A0A0F9EZ92"/>
<proteinExistence type="predicted"/>
<gene>
    <name evidence="1" type="ORF">LCGC14_2014870</name>
</gene>
<evidence type="ECO:0000313" key="1">
    <source>
        <dbReference type="EMBL" id="KKL79433.1"/>
    </source>
</evidence>
<organism evidence="1">
    <name type="scientific">marine sediment metagenome</name>
    <dbReference type="NCBI Taxonomy" id="412755"/>
    <lineage>
        <taxon>unclassified sequences</taxon>
        <taxon>metagenomes</taxon>
        <taxon>ecological metagenomes</taxon>
    </lineage>
</organism>
<reference evidence="1" key="1">
    <citation type="journal article" date="2015" name="Nature">
        <title>Complex archaea that bridge the gap between prokaryotes and eukaryotes.</title>
        <authorList>
            <person name="Spang A."/>
            <person name="Saw J.H."/>
            <person name="Jorgensen S.L."/>
            <person name="Zaremba-Niedzwiedzka K."/>
            <person name="Martijn J."/>
            <person name="Lind A.E."/>
            <person name="van Eijk R."/>
            <person name="Schleper C."/>
            <person name="Guy L."/>
            <person name="Ettema T.J."/>
        </authorList>
    </citation>
    <scope>NUCLEOTIDE SEQUENCE</scope>
</reference>
<sequence length="150" mass="15586">MSDRYAASGAQTVTATPGDTVLTLIGLSLTRGKLYDLVFGTIGTPADAFIQWLLRRFTAAGTGTGVGEIPLDTDAPANQLTADENHTVEPTYAADSELLDFGVNVRASFRWVAAPGGELVVPATAANGIGLTPIAAGYSADVAATYHWEE</sequence>
<protein>
    <submittedName>
        <fullName evidence="1">Uncharacterized protein</fullName>
    </submittedName>
</protein>
<name>A0A0F9EZ92_9ZZZZ</name>
<dbReference type="EMBL" id="LAZR01023173">
    <property type="protein sequence ID" value="KKL79433.1"/>
    <property type="molecule type" value="Genomic_DNA"/>
</dbReference>
<comment type="caution">
    <text evidence="1">The sequence shown here is derived from an EMBL/GenBank/DDBJ whole genome shotgun (WGS) entry which is preliminary data.</text>
</comment>